<dbReference type="AlphaFoldDB" id="A0A9P8L3A9"/>
<evidence type="ECO:0000313" key="3">
    <source>
        <dbReference type="Proteomes" id="UP000698800"/>
    </source>
</evidence>
<feature type="compositionally biased region" description="Low complexity" evidence="1">
    <location>
        <begin position="132"/>
        <end position="149"/>
    </location>
</feature>
<protein>
    <submittedName>
        <fullName evidence="2">Uncharacterized protein</fullName>
    </submittedName>
</protein>
<feature type="compositionally biased region" description="Low complexity" evidence="1">
    <location>
        <begin position="115"/>
        <end position="125"/>
    </location>
</feature>
<name>A0A9P8L3A9_9PEZI</name>
<dbReference type="OrthoDB" id="5405729at2759"/>
<feature type="region of interest" description="Disordered" evidence="1">
    <location>
        <begin position="41"/>
        <end position="60"/>
    </location>
</feature>
<proteinExistence type="predicted"/>
<organism evidence="2 3">
    <name type="scientific">Glutinoglossum americanum</name>
    <dbReference type="NCBI Taxonomy" id="1670608"/>
    <lineage>
        <taxon>Eukaryota</taxon>
        <taxon>Fungi</taxon>
        <taxon>Dikarya</taxon>
        <taxon>Ascomycota</taxon>
        <taxon>Pezizomycotina</taxon>
        <taxon>Geoglossomycetes</taxon>
        <taxon>Geoglossales</taxon>
        <taxon>Geoglossaceae</taxon>
        <taxon>Glutinoglossum</taxon>
    </lineage>
</organism>
<feature type="region of interest" description="Disordered" evidence="1">
    <location>
        <begin position="108"/>
        <end position="203"/>
    </location>
</feature>
<comment type="caution">
    <text evidence="2">The sequence shown here is derived from an EMBL/GenBank/DDBJ whole genome shotgun (WGS) entry which is preliminary data.</text>
</comment>
<evidence type="ECO:0000256" key="1">
    <source>
        <dbReference type="SAM" id="MobiDB-lite"/>
    </source>
</evidence>
<reference evidence="2" key="1">
    <citation type="submission" date="2021-03" db="EMBL/GenBank/DDBJ databases">
        <title>Comparative genomics and phylogenomic investigation of the class Geoglossomycetes provide insights into ecological specialization and systematics.</title>
        <authorList>
            <person name="Melie T."/>
            <person name="Pirro S."/>
            <person name="Miller A.N."/>
            <person name="Quandt A."/>
        </authorList>
    </citation>
    <scope>NUCLEOTIDE SEQUENCE</scope>
    <source>
        <strain evidence="2">GBOQ0MN5Z8</strain>
    </source>
</reference>
<accession>A0A9P8L3A9</accession>
<sequence>MRKQRVIHQAKDIKRRIDSETEGKTKGYADECAARIEMSLETKWDPSTGPPKPLELPERPSLLENGSMAIRYWNLMLDLSEKLTALDEQNAETLDTFRDALKRYGVEATPPRSLGANPAGPAKAGVGKGSGKESSSGRFKEGSGSAAAGKGPGREHSGAKANEGVGNAVAGNGSGRDLSGAKGNGGVWKSNAVAGRESVGGGP</sequence>
<gene>
    <name evidence="2" type="ORF">FGG08_005028</name>
</gene>
<evidence type="ECO:0000313" key="2">
    <source>
        <dbReference type="EMBL" id="KAH0538379.1"/>
    </source>
</evidence>
<feature type="compositionally biased region" description="Low complexity" evidence="1">
    <location>
        <begin position="159"/>
        <end position="171"/>
    </location>
</feature>
<keyword evidence="3" id="KW-1185">Reference proteome</keyword>
<dbReference type="EMBL" id="JAGHQL010000111">
    <property type="protein sequence ID" value="KAH0538379.1"/>
    <property type="molecule type" value="Genomic_DNA"/>
</dbReference>
<dbReference type="Proteomes" id="UP000698800">
    <property type="component" value="Unassembled WGS sequence"/>
</dbReference>